<feature type="transmembrane region" description="Helical" evidence="16">
    <location>
        <begin position="90"/>
        <end position="109"/>
    </location>
</feature>
<dbReference type="HAMAP" id="MF_00913">
    <property type="entry name" value="PGT_FtsW_proteobact"/>
    <property type="match status" value="1"/>
</dbReference>
<reference evidence="17 18" key="1">
    <citation type="submission" date="2017-10" db="EMBL/GenBank/DDBJ databases">
        <title>Novel microbial diversity and functional potential in the marine mammal oral microbiome.</title>
        <authorList>
            <person name="Dudek N.K."/>
            <person name="Sun C.L."/>
            <person name="Burstein D."/>
            <person name="Kantor R.S."/>
            <person name="Aliaga Goltsman D.S."/>
            <person name="Bik E.M."/>
            <person name="Thomas B.C."/>
            <person name="Banfield J.F."/>
            <person name="Relman D.A."/>
        </authorList>
    </citation>
    <scope>NUCLEOTIDE SEQUENCE [LARGE SCALE GENOMIC DNA]</scope>
    <source>
        <strain evidence="17">DOLJORAL78_50_517</strain>
    </source>
</reference>
<dbReference type="PANTHER" id="PTHR30474:SF2">
    <property type="entry name" value="PEPTIDOGLYCAN GLYCOSYLTRANSFERASE FTSW-RELATED"/>
    <property type="match status" value="1"/>
</dbReference>
<keyword evidence="16" id="KW-0997">Cell inner membrane</keyword>
<keyword evidence="12 16" id="KW-0131">Cell cycle</keyword>
<keyword evidence="9 16" id="KW-0573">Peptidoglycan synthesis</keyword>
<evidence type="ECO:0000256" key="6">
    <source>
        <dbReference type="ARBA" id="ARBA00022679"/>
    </source>
</evidence>
<dbReference type="GO" id="GO:0008360">
    <property type="term" value="P:regulation of cell shape"/>
    <property type="evidence" value="ECO:0007669"/>
    <property type="project" value="UniProtKB-KW"/>
</dbReference>
<evidence type="ECO:0000256" key="10">
    <source>
        <dbReference type="ARBA" id="ARBA00022989"/>
    </source>
</evidence>
<dbReference type="GO" id="GO:0005886">
    <property type="term" value="C:plasma membrane"/>
    <property type="evidence" value="ECO:0007669"/>
    <property type="project" value="UniProtKB-SubCell"/>
</dbReference>
<organism evidence="17 18">
    <name type="scientific">Candidatus Contendibacter odensensis</name>
    <dbReference type="NCBI Taxonomy" id="1400860"/>
    <lineage>
        <taxon>Bacteria</taxon>
        <taxon>Pseudomonadati</taxon>
        <taxon>Pseudomonadota</taxon>
        <taxon>Gammaproteobacteria</taxon>
        <taxon>Candidatus Competibacteraceae</taxon>
        <taxon>Candidatus Contendibacter</taxon>
    </lineage>
</organism>
<keyword evidence="5 16" id="KW-0328">Glycosyltransferase</keyword>
<comment type="catalytic activity">
    <reaction evidence="15 16">
        <text>[GlcNAc-(1-&gt;4)-Mur2Ac(oyl-L-Ala-gamma-D-Glu-L-Lys-D-Ala-D-Ala)](n)-di-trans,octa-cis-undecaprenyl diphosphate + beta-D-GlcNAc-(1-&gt;4)-Mur2Ac(oyl-L-Ala-gamma-D-Glu-L-Lys-D-Ala-D-Ala)-di-trans,octa-cis-undecaprenyl diphosphate = [GlcNAc-(1-&gt;4)-Mur2Ac(oyl-L-Ala-gamma-D-Glu-L-Lys-D-Ala-D-Ala)](n+1)-di-trans,octa-cis-undecaprenyl diphosphate + di-trans,octa-cis-undecaprenyl diphosphate + H(+)</text>
        <dbReference type="Rhea" id="RHEA:23708"/>
        <dbReference type="Rhea" id="RHEA-COMP:9602"/>
        <dbReference type="Rhea" id="RHEA-COMP:9603"/>
        <dbReference type="ChEBI" id="CHEBI:15378"/>
        <dbReference type="ChEBI" id="CHEBI:58405"/>
        <dbReference type="ChEBI" id="CHEBI:60033"/>
        <dbReference type="ChEBI" id="CHEBI:78435"/>
        <dbReference type="EC" id="2.4.99.28"/>
    </reaction>
</comment>
<feature type="transmembrane region" description="Helical" evidence="16">
    <location>
        <begin position="209"/>
        <end position="229"/>
    </location>
</feature>
<evidence type="ECO:0000256" key="15">
    <source>
        <dbReference type="ARBA" id="ARBA00049902"/>
    </source>
</evidence>
<comment type="caution">
    <text evidence="17">The sequence shown here is derived from an EMBL/GenBank/DDBJ whole genome shotgun (WGS) entry which is preliminary data.</text>
</comment>
<keyword evidence="10 16" id="KW-1133">Transmembrane helix</keyword>
<evidence type="ECO:0000256" key="12">
    <source>
        <dbReference type="ARBA" id="ARBA00023306"/>
    </source>
</evidence>
<dbReference type="GO" id="GO:0032153">
    <property type="term" value="C:cell division site"/>
    <property type="evidence" value="ECO:0007669"/>
    <property type="project" value="UniProtKB-UniRule"/>
</dbReference>
<protein>
    <recommendedName>
        <fullName evidence="16">Probable peptidoglycan glycosyltransferase FtsW</fullName>
        <shortName evidence="16">PGT</shortName>
        <ecNumber evidence="16">2.4.99.28</ecNumber>
    </recommendedName>
    <alternativeName>
        <fullName evidence="16">Cell division protein FtsW</fullName>
    </alternativeName>
    <alternativeName>
        <fullName evidence="16">Cell wall polymerase</fullName>
    </alternativeName>
    <alternativeName>
        <fullName evidence="16">Peptidoglycan polymerase</fullName>
        <shortName evidence="16">PG polymerase</shortName>
    </alternativeName>
</protein>
<feature type="transmembrane region" description="Helical" evidence="16">
    <location>
        <begin position="27"/>
        <end position="53"/>
    </location>
</feature>
<dbReference type="AlphaFoldDB" id="A0A2G6PG31"/>
<keyword evidence="13 16" id="KW-0961">Cell wall biogenesis/degradation</keyword>
<comment type="similarity">
    <text evidence="14 16">Belongs to the SEDS family. FtsW subfamily.</text>
</comment>
<dbReference type="NCBIfam" id="TIGR02614">
    <property type="entry name" value="ftsW"/>
    <property type="match status" value="1"/>
</dbReference>
<dbReference type="GO" id="GO:0008955">
    <property type="term" value="F:peptidoglycan glycosyltransferase activity"/>
    <property type="evidence" value="ECO:0007669"/>
    <property type="project" value="UniProtKB-UniRule"/>
</dbReference>
<evidence type="ECO:0000256" key="2">
    <source>
        <dbReference type="ARBA" id="ARBA00004752"/>
    </source>
</evidence>
<dbReference type="InterPro" id="IPR018365">
    <property type="entry name" value="Cell_cycle_FtsW-rel_CS"/>
</dbReference>
<dbReference type="GO" id="GO:0071555">
    <property type="term" value="P:cell wall organization"/>
    <property type="evidence" value="ECO:0007669"/>
    <property type="project" value="UniProtKB-KW"/>
</dbReference>
<evidence type="ECO:0000256" key="16">
    <source>
        <dbReference type="HAMAP-Rule" id="MF_00913"/>
    </source>
</evidence>
<feature type="transmembrane region" description="Helical" evidence="16">
    <location>
        <begin position="185"/>
        <end position="202"/>
    </location>
</feature>
<dbReference type="GO" id="GO:0043093">
    <property type="term" value="P:FtsZ-dependent cytokinesis"/>
    <property type="evidence" value="ECO:0007669"/>
    <property type="project" value="UniProtKB-UniRule"/>
</dbReference>
<dbReference type="EMBL" id="PDTV01000004">
    <property type="protein sequence ID" value="PIE83462.1"/>
    <property type="molecule type" value="Genomic_DNA"/>
</dbReference>
<evidence type="ECO:0000313" key="17">
    <source>
        <dbReference type="EMBL" id="PIE83462.1"/>
    </source>
</evidence>
<dbReference type="EC" id="2.4.99.28" evidence="16"/>
<dbReference type="UniPathway" id="UPA00219"/>
<keyword evidence="8 16" id="KW-0133">Cell shape</keyword>
<feature type="transmembrane region" description="Helical" evidence="16">
    <location>
        <begin position="324"/>
        <end position="343"/>
    </location>
</feature>
<accession>A0A2G6PG31</accession>
<dbReference type="GO" id="GO:0015648">
    <property type="term" value="F:lipid-linked peptidoglycan transporter activity"/>
    <property type="evidence" value="ECO:0007669"/>
    <property type="project" value="TreeGrafter"/>
</dbReference>
<keyword evidence="7 16" id="KW-0812">Transmembrane</keyword>
<comment type="subcellular location">
    <subcellularLocation>
        <location evidence="16">Cell inner membrane</location>
        <topology evidence="16">Multi-pass membrane protein</topology>
    </subcellularLocation>
    <subcellularLocation>
        <location evidence="1">Cell membrane</location>
        <topology evidence="1">Multi-pass membrane protein</topology>
    </subcellularLocation>
    <text evidence="16">Localizes to the division septum.</text>
</comment>
<evidence type="ECO:0000256" key="9">
    <source>
        <dbReference type="ARBA" id="ARBA00022984"/>
    </source>
</evidence>
<dbReference type="PANTHER" id="PTHR30474">
    <property type="entry name" value="CELL CYCLE PROTEIN"/>
    <property type="match status" value="1"/>
</dbReference>
<dbReference type="Proteomes" id="UP000229278">
    <property type="component" value="Unassembled WGS sequence"/>
</dbReference>
<feature type="transmembrane region" description="Helical" evidence="16">
    <location>
        <begin position="363"/>
        <end position="382"/>
    </location>
</feature>
<evidence type="ECO:0000256" key="7">
    <source>
        <dbReference type="ARBA" id="ARBA00022692"/>
    </source>
</evidence>
<evidence type="ECO:0000256" key="4">
    <source>
        <dbReference type="ARBA" id="ARBA00022618"/>
    </source>
</evidence>
<keyword evidence="4 16" id="KW-0132">Cell division</keyword>
<evidence type="ECO:0000256" key="11">
    <source>
        <dbReference type="ARBA" id="ARBA00023136"/>
    </source>
</evidence>
<proteinExistence type="inferred from homology"/>
<evidence type="ECO:0000256" key="3">
    <source>
        <dbReference type="ARBA" id="ARBA00022475"/>
    </source>
</evidence>
<evidence type="ECO:0000313" key="18">
    <source>
        <dbReference type="Proteomes" id="UP000229278"/>
    </source>
</evidence>
<feature type="transmembrane region" description="Helical" evidence="16">
    <location>
        <begin position="65"/>
        <end position="84"/>
    </location>
</feature>
<evidence type="ECO:0000256" key="13">
    <source>
        <dbReference type="ARBA" id="ARBA00023316"/>
    </source>
</evidence>
<name>A0A2G6PG31_9GAMM</name>
<evidence type="ECO:0000256" key="8">
    <source>
        <dbReference type="ARBA" id="ARBA00022960"/>
    </source>
</evidence>
<dbReference type="InterPro" id="IPR001182">
    <property type="entry name" value="FtsW/RodA"/>
</dbReference>
<dbReference type="Pfam" id="PF01098">
    <property type="entry name" value="FTSW_RODA_SPOVE"/>
    <property type="match status" value="1"/>
</dbReference>
<keyword evidence="6 16" id="KW-0808">Transferase</keyword>
<evidence type="ECO:0000256" key="5">
    <source>
        <dbReference type="ARBA" id="ARBA00022676"/>
    </source>
</evidence>
<feature type="transmembrane region" description="Helical" evidence="16">
    <location>
        <begin position="292"/>
        <end position="312"/>
    </location>
</feature>
<dbReference type="PROSITE" id="PS00428">
    <property type="entry name" value="FTSW_RODA_SPOVE"/>
    <property type="match status" value="1"/>
</dbReference>
<keyword evidence="3 16" id="KW-1003">Cell membrane</keyword>
<feature type="transmembrane region" description="Helical" evidence="16">
    <location>
        <begin position="160"/>
        <end position="179"/>
    </location>
</feature>
<evidence type="ECO:0000256" key="1">
    <source>
        <dbReference type="ARBA" id="ARBA00004651"/>
    </source>
</evidence>
<dbReference type="GO" id="GO:0009252">
    <property type="term" value="P:peptidoglycan biosynthetic process"/>
    <property type="evidence" value="ECO:0007669"/>
    <property type="project" value="UniProtKB-UniRule"/>
</dbReference>
<keyword evidence="11 16" id="KW-0472">Membrane</keyword>
<sequence>MLRASTVRLATHRTPPAVGEAVFPNPWIVISALLLLTLGLLMMTSASMAIAATRMEAPFYFLNRQLLFVLIALFLAILTFHVPIARWRRIAPFLLLITVSLLTLVLFIGRDINGATRWITLGPVNWQVSEIAKLFTLIYVASYLKSYGGELRTSDFRTSALALLRPMIVLAVLAALLLFEPDFGSVVVLMAATLGMVFLAGVNLVQFGILLASTATAMIVLIVASPYRIGRVLKFLNPWDDPYGGSYQLVQSLIAIGRGELFGVGLGESVQKLFYLPEAHTDFLFAVLAEELGLIGILIVLGLFTVIVWNGFQIAQHAERLGKHFSAYLAYGIALWFGIQALFNMGVNMGVLPTKGLTLPLLSYGGSSVVVMCIALAILLRIDVESRTRGQFWE</sequence>
<comment type="pathway">
    <text evidence="2 16">Cell wall biogenesis; peptidoglycan biosynthesis.</text>
</comment>
<evidence type="ECO:0000256" key="14">
    <source>
        <dbReference type="ARBA" id="ARBA00038053"/>
    </source>
</evidence>
<dbReference type="InterPro" id="IPR013437">
    <property type="entry name" value="FtsW"/>
</dbReference>
<comment type="function">
    <text evidence="16">Peptidoglycan polymerase that is essential for cell division.</text>
</comment>
<gene>
    <name evidence="16 17" type="primary">ftsW</name>
    <name evidence="17" type="ORF">CSA09_00900</name>
</gene>